<feature type="domain" description="Sof1-like protein" evidence="9">
    <location>
        <begin position="342"/>
        <end position="427"/>
    </location>
</feature>
<dbReference type="GO" id="GO:1990904">
    <property type="term" value="C:ribonucleoprotein complex"/>
    <property type="evidence" value="ECO:0007669"/>
    <property type="project" value="UniProtKB-KW"/>
</dbReference>
<dbReference type="Pfam" id="PF00400">
    <property type="entry name" value="WD40"/>
    <property type="match status" value="4"/>
</dbReference>
<gene>
    <name evidence="10" type="ORF">BaRGS_00005792</name>
</gene>
<dbReference type="SMART" id="SM00320">
    <property type="entry name" value="WD40"/>
    <property type="match status" value="5"/>
</dbReference>
<evidence type="ECO:0000256" key="6">
    <source>
        <dbReference type="ARBA" id="ARBA00023274"/>
    </source>
</evidence>
<evidence type="ECO:0000259" key="9">
    <source>
        <dbReference type="Pfam" id="PF04158"/>
    </source>
</evidence>
<dbReference type="Gene3D" id="2.130.10.10">
    <property type="entry name" value="YVTN repeat-like/Quinoprotein amine dehydrogenase"/>
    <property type="match status" value="2"/>
</dbReference>
<dbReference type="InterPro" id="IPR001680">
    <property type="entry name" value="WD40_rpt"/>
</dbReference>
<dbReference type="PANTHER" id="PTHR22851">
    <property type="entry name" value="U3 SMALL NUCLEOLAR RNA U3 SNORNA ASSOCIATED PROTEIN"/>
    <property type="match status" value="1"/>
</dbReference>
<keyword evidence="3 7" id="KW-0853">WD repeat</keyword>
<feature type="repeat" description="WD" evidence="7">
    <location>
        <begin position="309"/>
        <end position="350"/>
    </location>
</feature>
<evidence type="ECO:0000256" key="1">
    <source>
        <dbReference type="ARBA" id="ARBA00004604"/>
    </source>
</evidence>
<evidence type="ECO:0000313" key="11">
    <source>
        <dbReference type="Proteomes" id="UP001519460"/>
    </source>
</evidence>
<dbReference type="EMBL" id="JACVVK020000023">
    <property type="protein sequence ID" value="KAK7502843.1"/>
    <property type="molecule type" value="Genomic_DNA"/>
</dbReference>
<organism evidence="10 11">
    <name type="scientific">Batillaria attramentaria</name>
    <dbReference type="NCBI Taxonomy" id="370345"/>
    <lineage>
        <taxon>Eukaryota</taxon>
        <taxon>Metazoa</taxon>
        <taxon>Spiralia</taxon>
        <taxon>Lophotrochozoa</taxon>
        <taxon>Mollusca</taxon>
        <taxon>Gastropoda</taxon>
        <taxon>Caenogastropoda</taxon>
        <taxon>Sorbeoconcha</taxon>
        <taxon>Cerithioidea</taxon>
        <taxon>Batillariidae</taxon>
        <taxon>Batillaria</taxon>
    </lineage>
</organism>
<dbReference type="Proteomes" id="UP001519460">
    <property type="component" value="Unassembled WGS sequence"/>
</dbReference>
<comment type="caution">
    <text evidence="10">The sequence shown here is derived from an EMBL/GenBank/DDBJ whole genome shotgun (WGS) entry which is preliminary data.</text>
</comment>
<feature type="region of interest" description="Disordered" evidence="8">
    <location>
        <begin position="396"/>
        <end position="433"/>
    </location>
</feature>
<name>A0ABD0LUH1_9CAEN</name>
<dbReference type="AlphaFoldDB" id="A0ABD0LUH1"/>
<evidence type="ECO:0000256" key="4">
    <source>
        <dbReference type="ARBA" id="ARBA00022737"/>
    </source>
</evidence>
<reference evidence="10 11" key="1">
    <citation type="journal article" date="2023" name="Sci. Data">
        <title>Genome assembly of the Korean intertidal mud-creeper Batillaria attramentaria.</title>
        <authorList>
            <person name="Patra A.K."/>
            <person name="Ho P.T."/>
            <person name="Jun S."/>
            <person name="Lee S.J."/>
            <person name="Kim Y."/>
            <person name="Won Y.J."/>
        </authorList>
    </citation>
    <scope>NUCLEOTIDE SEQUENCE [LARGE SCALE GENOMIC DNA]</scope>
    <source>
        <strain evidence="10">Wonlab-2016</strain>
    </source>
</reference>
<evidence type="ECO:0000256" key="2">
    <source>
        <dbReference type="ARBA" id="ARBA00005649"/>
    </source>
</evidence>
<sequence>MKIKVLCRNPDDYLRETKLDIHKVPRNRDPAQHPFQLEREYQRALNATKLERVFAKPFLAALDGHGDGVHALCKHPKSLSLLLSGACDGEIICWNLAQRACVKKVLAHDGMVHGLTAHRSGRYFFSCGNDQTIKQWTIDPEGAISDEPVSTLLGKNDVFVTSGQRVDVWDERRTEPVRSFAWGVDSVHHVKFNPVETHLLGAAAQDRSIILYDMRGSSPLRKVILKLRTNALSWNPMEAFTFTAANEDYNLYTFDMRNLSMPLNIHMDHVSAVMDVDYCPTGREFVSAGYDKCLRIFPVDRGHSREIYHTKRMQRVVSVRWSLDNKYIVSASDEMNIRLWKAKASEKLGVLQPREKAAINYNESLKARFASHPQIRRIARHRHVPKFVYTASKQMREMKEAGKRREARKRAHSKPGSVPHVSEKQKRMVGEKE</sequence>
<dbReference type="FunFam" id="2.130.10.10:FF:000132">
    <property type="entry name" value="DDB1- and CUL4-associated factor 13"/>
    <property type="match status" value="1"/>
</dbReference>
<protein>
    <recommendedName>
        <fullName evidence="9">Sof1-like protein domain-containing protein</fullName>
    </recommendedName>
</protein>
<dbReference type="PROSITE" id="PS50082">
    <property type="entry name" value="WD_REPEATS_2"/>
    <property type="match status" value="3"/>
</dbReference>
<feature type="repeat" description="WD" evidence="7">
    <location>
        <begin position="105"/>
        <end position="146"/>
    </location>
</feature>
<feature type="repeat" description="WD" evidence="7">
    <location>
        <begin position="62"/>
        <end position="104"/>
    </location>
</feature>
<keyword evidence="6" id="KW-0687">Ribonucleoprotein</keyword>
<evidence type="ECO:0000256" key="5">
    <source>
        <dbReference type="ARBA" id="ARBA00023242"/>
    </source>
</evidence>
<dbReference type="InterPro" id="IPR051733">
    <property type="entry name" value="WD_repeat_DCAF13/WDSOF1"/>
</dbReference>
<dbReference type="InterPro" id="IPR036322">
    <property type="entry name" value="WD40_repeat_dom_sf"/>
</dbReference>
<keyword evidence="5" id="KW-0539">Nucleus</keyword>
<dbReference type="InterPro" id="IPR007287">
    <property type="entry name" value="Sof1"/>
</dbReference>
<accession>A0ABD0LUH1</accession>
<dbReference type="Pfam" id="PF04158">
    <property type="entry name" value="Sof1"/>
    <property type="match status" value="1"/>
</dbReference>
<evidence type="ECO:0000313" key="10">
    <source>
        <dbReference type="EMBL" id="KAK7502843.1"/>
    </source>
</evidence>
<evidence type="ECO:0000256" key="3">
    <source>
        <dbReference type="ARBA" id="ARBA00022574"/>
    </source>
</evidence>
<dbReference type="PANTHER" id="PTHR22851:SF0">
    <property type="entry name" value="DDB1- AND CUL4-ASSOCIATED FACTOR 13"/>
    <property type="match status" value="1"/>
</dbReference>
<comment type="subcellular location">
    <subcellularLocation>
        <location evidence="1">Nucleus</location>
        <location evidence="1">Nucleolus</location>
    </subcellularLocation>
</comment>
<evidence type="ECO:0000256" key="7">
    <source>
        <dbReference type="PROSITE-ProRule" id="PRU00221"/>
    </source>
</evidence>
<keyword evidence="11" id="KW-1185">Reference proteome</keyword>
<keyword evidence="4" id="KW-0677">Repeat</keyword>
<dbReference type="InterPro" id="IPR015943">
    <property type="entry name" value="WD40/YVTN_repeat-like_dom_sf"/>
</dbReference>
<feature type="compositionally biased region" description="Basic and acidic residues" evidence="8">
    <location>
        <begin position="421"/>
        <end position="433"/>
    </location>
</feature>
<evidence type="ECO:0000256" key="8">
    <source>
        <dbReference type="SAM" id="MobiDB-lite"/>
    </source>
</evidence>
<proteinExistence type="inferred from homology"/>
<comment type="similarity">
    <text evidence="2">Belongs to the WD repeat DCAF13/WDSOF1 family.</text>
</comment>
<dbReference type="GO" id="GO:0005730">
    <property type="term" value="C:nucleolus"/>
    <property type="evidence" value="ECO:0007669"/>
    <property type="project" value="UniProtKB-SubCell"/>
</dbReference>
<dbReference type="SUPFAM" id="SSF50978">
    <property type="entry name" value="WD40 repeat-like"/>
    <property type="match status" value="1"/>
</dbReference>